<dbReference type="EMBL" id="CP012752">
    <property type="protein sequence ID" value="ALG09286.1"/>
    <property type="molecule type" value="Genomic_DNA"/>
</dbReference>
<name>A0A0N9HZW1_9PSEU</name>
<dbReference type="STRING" id="860235.AOZ06_22365"/>
<proteinExistence type="predicted"/>
<dbReference type="RefSeq" id="WP_054291190.1">
    <property type="nucleotide sequence ID" value="NZ_CP012752.1"/>
</dbReference>
<keyword evidence="3" id="KW-1185">Reference proteome</keyword>
<protein>
    <recommendedName>
        <fullName evidence="1">DUF397 domain-containing protein</fullName>
    </recommendedName>
</protein>
<reference evidence="2 3" key="1">
    <citation type="submission" date="2015-07" db="EMBL/GenBank/DDBJ databases">
        <title>Genome sequencing of Kibdelosporangium phytohabitans.</title>
        <authorList>
            <person name="Qin S."/>
            <person name="Xing K."/>
        </authorList>
    </citation>
    <scope>NUCLEOTIDE SEQUENCE [LARGE SCALE GENOMIC DNA]</scope>
    <source>
        <strain evidence="2 3">KLBMP1111</strain>
    </source>
</reference>
<sequence length="91" mass="9992">MAPHSWRTSSFSSNGTDCVEVSWRKASFSSNGSDCVEVSWRKASFSSNGTACVEVAHDLAAVRDSKNPEGPTLRVDLRRFVTAIRDGQLDR</sequence>
<evidence type="ECO:0000313" key="3">
    <source>
        <dbReference type="Proteomes" id="UP000063699"/>
    </source>
</evidence>
<dbReference type="InterPro" id="IPR007278">
    <property type="entry name" value="DUF397"/>
</dbReference>
<evidence type="ECO:0000259" key="1">
    <source>
        <dbReference type="Pfam" id="PF04149"/>
    </source>
</evidence>
<evidence type="ECO:0000313" key="2">
    <source>
        <dbReference type="EMBL" id="ALG09286.1"/>
    </source>
</evidence>
<dbReference type="Pfam" id="PF04149">
    <property type="entry name" value="DUF397"/>
    <property type="match status" value="1"/>
</dbReference>
<feature type="domain" description="DUF397" evidence="1">
    <location>
        <begin position="39"/>
        <end position="78"/>
    </location>
</feature>
<dbReference type="Proteomes" id="UP000063699">
    <property type="component" value="Chromosome"/>
</dbReference>
<dbReference type="OrthoDB" id="4570646at2"/>
<dbReference type="AlphaFoldDB" id="A0A0N9HZW1"/>
<dbReference type="KEGG" id="kphy:AOZ06_22365"/>
<gene>
    <name evidence="2" type="ORF">AOZ06_22365</name>
</gene>
<organism evidence="2 3">
    <name type="scientific">Kibdelosporangium phytohabitans</name>
    <dbReference type="NCBI Taxonomy" id="860235"/>
    <lineage>
        <taxon>Bacteria</taxon>
        <taxon>Bacillati</taxon>
        <taxon>Actinomycetota</taxon>
        <taxon>Actinomycetes</taxon>
        <taxon>Pseudonocardiales</taxon>
        <taxon>Pseudonocardiaceae</taxon>
        <taxon>Kibdelosporangium</taxon>
    </lineage>
</organism>
<accession>A0A0N9HZW1</accession>